<keyword evidence="2" id="KW-0812">Transmembrane</keyword>
<organism evidence="3 4">
    <name type="scientific">Acidithiobacillus marinus</name>
    <dbReference type="NCBI Taxonomy" id="187490"/>
    <lineage>
        <taxon>Bacteria</taxon>
        <taxon>Pseudomonadati</taxon>
        <taxon>Pseudomonadota</taxon>
        <taxon>Acidithiobacillia</taxon>
        <taxon>Acidithiobacillales</taxon>
        <taxon>Acidithiobacillaceae</taxon>
        <taxon>Acidithiobacillus</taxon>
    </lineage>
</organism>
<comment type="caution">
    <text evidence="3">The sequence shown here is derived from an EMBL/GenBank/DDBJ whole genome shotgun (WGS) entry which is preliminary data.</text>
</comment>
<proteinExistence type="predicted"/>
<protein>
    <recommendedName>
        <fullName evidence="5">Adhesin domain-containing protein</fullName>
    </recommendedName>
</protein>
<feature type="transmembrane region" description="Helical" evidence="2">
    <location>
        <begin position="44"/>
        <end position="64"/>
    </location>
</feature>
<keyword evidence="2" id="KW-0472">Membrane</keyword>
<gene>
    <name evidence="3" type="ORF">B1757_04050</name>
</gene>
<evidence type="ECO:0008006" key="5">
    <source>
        <dbReference type="Google" id="ProtNLM"/>
    </source>
</evidence>
<keyword evidence="4" id="KW-1185">Reference proteome</keyword>
<evidence type="ECO:0000256" key="1">
    <source>
        <dbReference type="SAM" id="MobiDB-lite"/>
    </source>
</evidence>
<evidence type="ECO:0000313" key="4">
    <source>
        <dbReference type="Proteomes" id="UP000234329"/>
    </source>
</evidence>
<evidence type="ECO:0000313" key="3">
    <source>
        <dbReference type="EMBL" id="PKY11400.1"/>
    </source>
</evidence>
<reference evidence="3 4" key="1">
    <citation type="submission" date="2017-03" db="EMBL/GenBank/DDBJ databases">
        <title>Draft genime sequence of the acidophilic sulfur-oxidizing bacterium Acidithiobacillus sp. SH, isolated from seawater.</title>
        <authorList>
            <person name="Sharmin S."/>
            <person name="Tokuhisa M."/>
            <person name="Kanao T."/>
            <person name="Kamimura K."/>
        </authorList>
    </citation>
    <scope>NUCLEOTIDE SEQUENCE [LARGE SCALE GENOMIC DNA]</scope>
    <source>
        <strain evidence="3 4">SH</strain>
    </source>
</reference>
<keyword evidence="2" id="KW-1133">Transmembrane helix</keyword>
<dbReference type="EMBL" id="MXAV01000013">
    <property type="protein sequence ID" value="PKY11400.1"/>
    <property type="molecule type" value="Genomic_DNA"/>
</dbReference>
<dbReference type="AlphaFoldDB" id="A0A2I1DND7"/>
<accession>A0A2I1DND7</accession>
<evidence type="ECO:0000256" key="2">
    <source>
        <dbReference type="SAM" id="Phobius"/>
    </source>
</evidence>
<dbReference type="Proteomes" id="UP000234329">
    <property type="component" value="Unassembled WGS sequence"/>
</dbReference>
<dbReference type="InParanoid" id="A0A2I1DND7"/>
<feature type="region of interest" description="Disordered" evidence="1">
    <location>
        <begin position="1"/>
        <end position="21"/>
    </location>
</feature>
<sequence length="370" mass="40052">MRNSTLGVNPLRSCGPSPENQKARANVVANHSLQGPFHRENTHIIRLLPFVLLLFTACLLPGLARAATFQETQEQNLVTQPGQRLDLQLPSQNCTIVVTPGNELHIRTSIWGNAKDAAQKQQLLKEASVSIIQSGQVISIRSSADREDKNFVQNFTNAPQFFHRLWAWLFHGDPWIPLPSLHHSQVQAKLQIALPEYLPIVAKLGTGEFLFHNPKARNPLTVKDGTGQIQIDSSTPEMTLDAGTGKVLASQHSGQRTNIQSGTGTVYWQGSTQHFEIHTGTGNIQIHALAVSPGDSFSAHTGTGNIALCFAGKPALSGLAVTATGGFDAEHPFAPSAVDGRRYQFGPVANSINIQLHSGTGSIRLRKCPS</sequence>
<name>A0A2I1DND7_9PROT</name>